<dbReference type="Gene3D" id="3.40.30.10">
    <property type="entry name" value="Glutaredoxin"/>
    <property type="match status" value="1"/>
</dbReference>
<name>A0ABT7QLF5_9GAMM</name>
<evidence type="ECO:0000256" key="1">
    <source>
        <dbReference type="ARBA" id="ARBA00022559"/>
    </source>
</evidence>
<evidence type="ECO:0000256" key="4">
    <source>
        <dbReference type="ARBA" id="ARBA00023157"/>
    </source>
</evidence>
<keyword evidence="1" id="KW-0575">Peroxidase</keyword>
<sequence>MNKQVLPDNLPVPEDDGACAHLEGMCFPLLSFETTEGSIVLAKLPKTTVVYIYPRSSADSVDPEGWDAIPGARGCSPQGCAFRDHQLELSTLGASVFGLATQDVSYLRSEVARLHLPFPLISDSQLQLKEALNIPILEMKVNGASFYKRITLILRERHIVKVFYPVFPPDKNAENVIEWLKGNPL</sequence>
<dbReference type="InterPro" id="IPR013740">
    <property type="entry name" value="Redoxin"/>
</dbReference>
<dbReference type="InterPro" id="IPR036249">
    <property type="entry name" value="Thioredoxin-like_sf"/>
</dbReference>
<reference evidence="7" key="2">
    <citation type="journal article" date="2023" name="Microbiome">
        <title>Synthase-selected sorting approach identifies a beta-lactone synthase in a nudibranch symbiotic bacterium.</title>
        <authorList>
            <person name="Dzunkova M."/>
            <person name="La Clair J.J."/>
            <person name="Tyml T."/>
            <person name="Doud D."/>
            <person name="Schulz F."/>
            <person name="Piquer-Esteban S."/>
            <person name="Porcel Sanchis D."/>
            <person name="Osborn A."/>
            <person name="Robinson D."/>
            <person name="Louie K.B."/>
            <person name="Bowen B.P."/>
            <person name="Bowers R.M."/>
            <person name="Lee J."/>
            <person name="Arnau V."/>
            <person name="Diaz-Villanueva W."/>
            <person name="Stepanauskas R."/>
            <person name="Gosliner T."/>
            <person name="Date S.V."/>
            <person name="Northen T.R."/>
            <person name="Cheng J.F."/>
            <person name="Burkart M.D."/>
            <person name="Woyke T."/>
        </authorList>
    </citation>
    <scope>NUCLEOTIDE SEQUENCE</scope>
    <source>
        <strain evidence="7">Df01</strain>
    </source>
</reference>
<feature type="domain" description="Redoxin" evidence="6">
    <location>
        <begin position="46"/>
        <end position="177"/>
    </location>
</feature>
<dbReference type="SUPFAM" id="SSF52833">
    <property type="entry name" value="Thioredoxin-like"/>
    <property type="match status" value="1"/>
</dbReference>
<accession>A0ABT7QLF5</accession>
<dbReference type="InterPro" id="IPR050924">
    <property type="entry name" value="Peroxiredoxin_BCP/PrxQ"/>
</dbReference>
<gene>
    <name evidence="7" type="ORF">NQX30_03980</name>
</gene>
<dbReference type="CDD" id="cd03017">
    <property type="entry name" value="PRX_BCP"/>
    <property type="match status" value="1"/>
</dbReference>
<keyword evidence="2" id="KW-0049">Antioxidant</keyword>
<dbReference type="EMBL" id="JANQAO010000002">
    <property type="protein sequence ID" value="MDM5147527.1"/>
    <property type="molecule type" value="Genomic_DNA"/>
</dbReference>
<keyword evidence="3" id="KW-0560">Oxidoreductase</keyword>
<dbReference type="Pfam" id="PF08534">
    <property type="entry name" value="Redoxin"/>
    <property type="match status" value="1"/>
</dbReference>
<proteinExistence type="predicted"/>
<dbReference type="Proteomes" id="UP001168167">
    <property type="component" value="Unassembled WGS sequence"/>
</dbReference>
<evidence type="ECO:0000313" key="7">
    <source>
        <dbReference type="EMBL" id="MDM5147527.1"/>
    </source>
</evidence>
<evidence type="ECO:0000313" key="8">
    <source>
        <dbReference type="Proteomes" id="UP001168167"/>
    </source>
</evidence>
<evidence type="ECO:0000259" key="6">
    <source>
        <dbReference type="Pfam" id="PF08534"/>
    </source>
</evidence>
<evidence type="ECO:0000256" key="2">
    <source>
        <dbReference type="ARBA" id="ARBA00022862"/>
    </source>
</evidence>
<evidence type="ECO:0000256" key="3">
    <source>
        <dbReference type="ARBA" id="ARBA00023002"/>
    </source>
</evidence>
<keyword evidence="4" id="KW-1015">Disulfide bond</keyword>
<protein>
    <submittedName>
        <fullName evidence="7">Peroxiredoxin</fullName>
    </submittedName>
</protein>
<keyword evidence="8" id="KW-1185">Reference proteome</keyword>
<dbReference type="PANTHER" id="PTHR42801">
    <property type="entry name" value="THIOREDOXIN-DEPENDENT PEROXIDE REDUCTASE"/>
    <property type="match status" value="1"/>
</dbReference>
<dbReference type="PANTHER" id="PTHR42801:SF21">
    <property type="entry name" value="BCPB PROTEIN"/>
    <property type="match status" value="1"/>
</dbReference>
<evidence type="ECO:0000256" key="5">
    <source>
        <dbReference type="ARBA" id="ARBA00023284"/>
    </source>
</evidence>
<reference evidence="7" key="1">
    <citation type="submission" date="2022-08" db="EMBL/GenBank/DDBJ databases">
        <authorList>
            <person name="Dzunkova M."/>
            <person name="La Clair J."/>
            <person name="Tyml T."/>
            <person name="Doud D."/>
            <person name="Schulz F."/>
            <person name="Piquer S."/>
            <person name="Porcel Sanchis D."/>
            <person name="Osborn A."/>
            <person name="Robinson D."/>
            <person name="Louie K.B."/>
            <person name="Bowen B.P."/>
            <person name="Bowers R."/>
            <person name="Lee J."/>
            <person name="Arnau Llombart V."/>
            <person name="Diaz Villanueva W."/>
            <person name="Gosliner T."/>
            <person name="Northen T."/>
            <person name="Cheng J.-F."/>
            <person name="Burkart M.D."/>
            <person name="Woyke T."/>
        </authorList>
    </citation>
    <scope>NUCLEOTIDE SEQUENCE</scope>
    <source>
        <strain evidence="7">Df01</strain>
    </source>
</reference>
<organism evidence="7 8">
    <name type="scientific">Candidatus Doriopsillibacter californiensis</name>
    <dbReference type="NCBI Taxonomy" id="2970740"/>
    <lineage>
        <taxon>Bacteria</taxon>
        <taxon>Pseudomonadati</taxon>
        <taxon>Pseudomonadota</taxon>
        <taxon>Gammaproteobacteria</taxon>
        <taxon>Candidatus Tethybacterales</taxon>
        <taxon>Candidatus Persebacteraceae</taxon>
        <taxon>Candidatus Doriopsillibacter</taxon>
    </lineage>
</organism>
<keyword evidence="5" id="KW-0676">Redox-active center</keyword>
<comment type="caution">
    <text evidence="7">The sequence shown here is derived from an EMBL/GenBank/DDBJ whole genome shotgun (WGS) entry which is preliminary data.</text>
</comment>